<sequence length="69" mass="7655">MTPLTKYYAKIFGVGVAIGGAMEVLLIKSNYYQMLAASEAKQNMKDLVQEQEDLERYQRMKAAASSSSS</sequence>
<dbReference type="EMBL" id="JAEPRD010000036">
    <property type="protein sequence ID" value="KAG2205510.1"/>
    <property type="molecule type" value="Genomic_DNA"/>
</dbReference>
<protein>
    <submittedName>
        <fullName evidence="2">Uncharacterized protein</fullName>
    </submittedName>
</protein>
<gene>
    <name evidence="2" type="ORF">INT47_005884</name>
</gene>
<keyword evidence="1" id="KW-1133">Transmembrane helix</keyword>
<keyword evidence="1" id="KW-0812">Transmembrane</keyword>
<comment type="caution">
    <text evidence="2">The sequence shown here is derived from an EMBL/GenBank/DDBJ whole genome shotgun (WGS) entry which is preliminary data.</text>
</comment>
<feature type="transmembrane region" description="Helical" evidence="1">
    <location>
        <begin position="7"/>
        <end position="27"/>
    </location>
</feature>
<dbReference type="OrthoDB" id="1845550at2759"/>
<evidence type="ECO:0000313" key="3">
    <source>
        <dbReference type="Proteomes" id="UP000603453"/>
    </source>
</evidence>
<organism evidence="2 3">
    <name type="scientific">Mucor saturninus</name>
    <dbReference type="NCBI Taxonomy" id="64648"/>
    <lineage>
        <taxon>Eukaryota</taxon>
        <taxon>Fungi</taxon>
        <taxon>Fungi incertae sedis</taxon>
        <taxon>Mucoromycota</taxon>
        <taxon>Mucoromycotina</taxon>
        <taxon>Mucoromycetes</taxon>
        <taxon>Mucorales</taxon>
        <taxon>Mucorineae</taxon>
        <taxon>Mucoraceae</taxon>
        <taxon>Mucor</taxon>
    </lineage>
</organism>
<keyword evidence="3" id="KW-1185">Reference proteome</keyword>
<evidence type="ECO:0000313" key="2">
    <source>
        <dbReference type="EMBL" id="KAG2205510.1"/>
    </source>
</evidence>
<evidence type="ECO:0000256" key="1">
    <source>
        <dbReference type="SAM" id="Phobius"/>
    </source>
</evidence>
<dbReference type="Proteomes" id="UP000603453">
    <property type="component" value="Unassembled WGS sequence"/>
</dbReference>
<name>A0A8H7R7U7_9FUNG</name>
<dbReference type="AlphaFoldDB" id="A0A8H7R7U7"/>
<reference evidence="2" key="1">
    <citation type="submission" date="2020-12" db="EMBL/GenBank/DDBJ databases">
        <title>Metabolic potential, ecology and presence of endohyphal bacteria is reflected in genomic diversity of Mucoromycotina.</title>
        <authorList>
            <person name="Muszewska A."/>
            <person name="Okrasinska A."/>
            <person name="Steczkiewicz K."/>
            <person name="Drgas O."/>
            <person name="Orlowska M."/>
            <person name="Perlinska-Lenart U."/>
            <person name="Aleksandrzak-Piekarczyk T."/>
            <person name="Szatraj K."/>
            <person name="Zielenkiewicz U."/>
            <person name="Pilsyk S."/>
            <person name="Malc E."/>
            <person name="Mieczkowski P."/>
            <person name="Kruszewska J.S."/>
            <person name="Biernat P."/>
            <person name="Pawlowska J."/>
        </authorList>
    </citation>
    <scope>NUCLEOTIDE SEQUENCE</scope>
    <source>
        <strain evidence="2">WA0000017839</strain>
    </source>
</reference>
<proteinExistence type="predicted"/>
<keyword evidence="1" id="KW-0472">Membrane</keyword>
<accession>A0A8H7R7U7</accession>